<evidence type="ECO:0000256" key="1">
    <source>
        <dbReference type="SAM" id="SignalP"/>
    </source>
</evidence>
<dbReference type="SUPFAM" id="SSF53335">
    <property type="entry name" value="S-adenosyl-L-methionine-dependent methyltransferases"/>
    <property type="match status" value="1"/>
</dbReference>
<sequence length="383" mass="43023">MKAILRGITPVLLGAGVTLMLLAAHNAAFNFGNQNSGGTGGESTSEGEGGATQSSFFSSLFGNMTSGSYFAVNNTKAVEEVKFPPEVLSMSVCISIKKNSPEKGMEKQEKPSPTCKRWGIEGSQDDIFFPANEQTAINHFKYLHELVNNFSPTKECLSEIKRVPLHQYKRVLKDFEKDVVFPAYWGDELELVIKTLIHLRPKSYFEWGAGGSSRWFTSLVSEKAISVDNFKPWCDKVREDPYVKCMEANGKFGQYCADPKTDDNGQTQVGFGAFKGDENTGNAMAKDFVDAIDNFNRKIYDVILVDGRFRQACALKALNYLNEGSVLIFHDFWSRPQYHFILDYYDAIGRSRSAATLRRKPVDQLPEGWKKAYIKYSNLAYQK</sequence>
<gene>
    <name evidence="2" type="ORF">LAMO00422_LOCUS19534</name>
</gene>
<protein>
    <submittedName>
        <fullName evidence="2">Uncharacterized protein</fullName>
    </submittedName>
</protein>
<dbReference type="Gene3D" id="3.40.50.150">
    <property type="entry name" value="Vaccinia Virus protein VP39"/>
    <property type="match status" value="1"/>
</dbReference>
<dbReference type="InterPro" id="IPR029063">
    <property type="entry name" value="SAM-dependent_MTases_sf"/>
</dbReference>
<proteinExistence type="predicted"/>
<accession>A0A7S0H5F2</accession>
<reference evidence="2" key="1">
    <citation type="submission" date="2021-01" db="EMBL/GenBank/DDBJ databases">
        <authorList>
            <person name="Corre E."/>
            <person name="Pelletier E."/>
            <person name="Niang G."/>
            <person name="Scheremetjew M."/>
            <person name="Finn R."/>
            <person name="Kale V."/>
            <person name="Holt S."/>
            <person name="Cochrane G."/>
            <person name="Meng A."/>
            <person name="Brown T."/>
            <person name="Cohen L."/>
        </authorList>
    </citation>
    <scope>NUCLEOTIDE SEQUENCE</scope>
    <source>
        <strain evidence="2">CCMP2058</strain>
    </source>
</reference>
<evidence type="ECO:0000313" key="2">
    <source>
        <dbReference type="EMBL" id="CAD8460576.1"/>
    </source>
</evidence>
<feature type="chain" id="PRO_5030833903" evidence="1">
    <location>
        <begin position="29"/>
        <end position="383"/>
    </location>
</feature>
<organism evidence="2">
    <name type="scientific">Amorphochlora amoebiformis</name>
    <dbReference type="NCBI Taxonomy" id="1561963"/>
    <lineage>
        <taxon>Eukaryota</taxon>
        <taxon>Sar</taxon>
        <taxon>Rhizaria</taxon>
        <taxon>Cercozoa</taxon>
        <taxon>Chlorarachniophyceae</taxon>
        <taxon>Amorphochlora</taxon>
    </lineage>
</organism>
<name>A0A7S0H5F2_9EUKA</name>
<dbReference type="EMBL" id="HBEM01028583">
    <property type="protein sequence ID" value="CAD8460576.1"/>
    <property type="molecule type" value="Transcribed_RNA"/>
</dbReference>
<dbReference type="AlphaFoldDB" id="A0A7S0H5F2"/>
<keyword evidence="1" id="KW-0732">Signal</keyword>
<feature type="signal peptide" evidence="1">
    <location>
        <begin position="1"/>
        <end position="28"/>
    </location>
</feature>